<dbReference type="SUPFAM" id="SSF46785">
    <property type="entry name" value="Winged helix' DNA-binding domain"/>
    <property type="match status" value="1"/>
</dbReference>
<dbReference type="InterPro" id="IPR001034">
    <property type="entry name" value="DeoR_HTH"/>
</dbReference>
<feature type="compositionally biased region" description="Gly residues" evidence="3">
    <location>
        <begin position="322"/>
        <end position="345"/>
    </location>
</feature>
<dbReference type="InterPro" id="IPR057727">
    <property type="entry name" value="WCX_dom"/>
</dbReference>
<dbReference type="InterPro" id="IPR026881">
    <property type="entry name" value="WYL_dom"/>
</dbReference>
<dbReference type="PROSITE" id="PS52050">
    <property type="entry name" value="WYL"/>
    <property type="match status" value="1"/>
</dbReference>
<evidence type="ECO:0000259" key="4">
    <source>
        <dbReference type="PROSITE" id="PS51000"/>
    </source>
</evidence>
<keyword evidence="6" id="KW-1185">Reference proteome</keyword>
<evidence type="ECO:0000256" key="2">
    <source>
        <dbReference type="ARBA" id="ARBA00023163"/>
    </source>
</evidence>
<dbReference type="PROSITE" id="PS51000">
    <property type="entry name" value="HTH_DEOR_2"/>
    <property type="match status" value="1"/>
</dbReference>
<dbReference type="InterPro" id="IPR036390">
    <property type="entry name" value="WH_DNA-bd_sf"/>
</dbReference>
<dbReference type="Proteomes" id="UP001494902">
    <property type="component" value="Unassembled WGS sequence"/>
</dbReference>
<protein>
    <submittedName>
        <fullName evidence="5">WYL domain-containing protein</fullName>
    </submittedName>
</protein>
<accession>A0ABV1KBL2</accession>
<evidence type="ECO:0000256" key="3">
    <source>
        <dbReference type="SAM" id="MobiDB-lite"/>
    </source>
</evidence>
<dbReference type="PANTHER" id="PTHR34580">
    <property type="match status" value="1"/>
</dbReference>
<evidence type="ECO:0000256" key="1">
    <source>
        <dbReference type="ARBA" id="ARBA00023015"/>
    </source>
</evidence>
<keyword evidence="2" id="KW-0804">Transcription</keyword>
<organism evidence="5 6">
    <name type="scientific">Pseudonocardia nematodicida</name>
    <dbReference type="NCBI Taxonomy" id="1206997"/>
    <lineage>
        <taxon>Bacteria</taxon>
        <taxon>Bacillati</taxon>
        <taxon>Actinomycetota</taxon>
        <taxon>Actinomycetes</taxon>
        <taxon>Pseudonocardiales</taxon>
        <taxon>Pseudonocardiaceae</taxon>
        <taxon>Pseudonocardia</taxon>
    </lineage>
</organism>
<dbReference type="InterPro" id="IPR013196">
    <property type="entry name" value="HTH_11"/>
</dbReference>
<keyword evidence="1" id="KW-0805">Transcription regulation</keyword>
<dbReference type="Gene3D" id="1.10.10.10">
    <property type="entry name" value="Winged helix-like DNA-binding domain superfamily/Winged helix DNA-binding domain"/>
    <property type="match status" value="1"/>
</dbReference>
<feature type="compositionally biased region" description="Gly residues" evidence="3">
    <location>
        <begin position="289"/>
        <end position="312"/>
    </location>
</feature>
<dbReference type="Pfam" id="PF13280">
    <property type="entry name" value="WYL"/>
    <property type="match status" value="1"/>
</dbReference>
<dbReference type="InterPro" id="IPR036388">
    <property type="entry name" value="WH-like_DNA-bd_sf"/>
</dbReference>
<feature type="region of interest" description="Disordered" evidence="3">
    <location>
        <begin position="264"/>
        <end position="366"/>
    </location>
</feature>
<gene>
    <name evidence="5" type="ORF">WIS52_15410</name>
</gene>
<comment type="caution">
    <text evidence="5">The sequence shown here is derived from an EMBL/GenBank/DDBJ whole genome shotgun (WGS) entry which is preliminary data.</text>
</comment>
<dbReference type="Pfam" id="PF25583">
    <property type="entry name" value="WCX"/>
    <property type="match status" value="1"/>
</dbReference>
<proteinExistence type="predicted"/>
<dbReference type="PANTHER" id="PTHR34580:SF1">
    <property type="entry name" value="PROTEIN PAFC"/>
    <property type="match status" value="1"/>
</dbReference>
<sequence>MRADRLLSLVLLLRRHGRMTAGAIAAELEVSERTVLRDVEALSSAGIPVYAERGRHGGFALLPGFSTDLTGLTPGEAVALLTSGSAATPGALGLGAEFSSAIRKVVGALPDRARAEATGAAERVLVRRGGWWRDPDDAEPTAVLDAVQRAVFGGTRLRMRYRTGGTDDATPSDRVVDPIGLVQASGRWYLLALRDGEDRTYRVSRIDDAEALPDPARRPEGVDLEELWLRRRADFRARRPGIRVRLRLPAELRGRLSAITLEDRAGGRVPGDEGRSGEYQVGKGSRGDASGGDGSGGKGSEGDGSGGDGPGGESLRVEGRGGESPGGEGPEVGSRAGEGSGGSGSGAASSGSGSGEDRDDLPGERATIEVTAAFGDLHHAESALWPLLPEVEVLGPAELHAALVARAESTRAALDLGPTHPPEPSAPPA</sequence>
<evidence type="ECO:0000313" key="6">
    <source>
        <dbReference type="Proteomes" id="UP001494902"/>
    </source>
</evidence>
<dbReference type="RefSeq" id="WP_349298940.1">
    <property type="nucleotide sequence ID" value="NZ_JBEDNQ010000006.1"/>
</dbReference>
<feature type="domain" description="HTH deoR-type" evidence="4">
    <location>
        <begin position="2"/>
        <end position="61"/>
    </location>
</feature>
<evidence type="ECO:0000313" key="5">
    <source>
        <dbReference type="EMBL" id="MEQ3551860.1"/>
    </source>
</evidence>
<name>A0ABV1KBL2_9PSEU</name>
<reference evidence="5 6" key="1">
    <citation type="submission" date="2024-03" db="EMBL/GenBank/DDBJ databases">
        <title>Draft genome sequence of Pseudonocardia nematodicida JCM 31783.</title>
        <authorList>
            <person name="Butdee W."/>
            <person name="Duangmal K."/>
        </authorList>
    </citation>
    <scope>NUCLEOTIDE SEQUENCE [LARGE SCALE GENOMIC DNA]</scope>
    <source>
        <strain evidence="5 6">JCM 31783</strain>
    </source>
</reference>
<feature type="compositionally biased region" description="Basic and acidic residues" evidence="3">
    <location>
        <begin position="264"/>
        <end position="276"/>
    </location>
</feature>
<dbReference type="EMBL" id="JBEDNQ010000006">
    <property type="protein sequence ID" value="MEQ3551860.1"/>
    <property type="molecule type" value="Genomic_DNA"/>
</dbReference>
<dbReference type="Pfam" id="PF08279">
    <property type="entry name" value="HTH_11"/>
    <property type="match status" value="1"/>
</dbReference>
<dbReference type="InterPro" id="IPR051534">
    <property type="entry name" value="CBASS_pafABC_assoc_protein"/>
</dbReference>